<sequence length="178" mass="19910">MKLHMSVDATPLSIDTENHTVRSVISTSQVDRRGDVILPAGLSNAAEYLKNPVVLWAHQRNVPPIGTCTKLEVLPDQIVAETQFSQATPLARDLFRLYAEGTLRGWSIGFVPKSARPRRRQREEPAGLFFDSWELLEYSAVPIPDNPQALTLAIQKGQIEDSHLIDYLRRDVLGGLLK</sequence>
<evidence type="ECO:0000256" key="2">
    <source>
        <dbReference type="ARBA" id="ARBA00022670"/>
    </source>
</evidence>
<reference evidence="5" key="1">
    <citation type="submission" date="2021-05" db="EMBL/GenBank/DDBJ databases">
        <title>Complete genome sequence of the cellulolytic planctomycete Telmatocola sphagniphila SP2T and characterization of the first cellulase from planctomycetes.</title>
        <authorList>
            <person name="Rakitin A.L."/>
            <person name="Beletsky A.V."/>
            <person name="Naumoff D.G."/>
            <person name="Kulichevskaya I.S."/>
            <person name="Mardanov A.V."/>
            <person name="Ravin N.V."/>
            <person name="Dedysh S.N."/>
        </authorList>
    </citation>
    <scope>NUCLEOTIDE SEQUENCE</scope>
    <source>
        <strain evidence="5">SP2T</strain>
    </source>
</reference>
<evidence type="ECO:0000256" key="3">
    <source>
        <dbReference type="ARBA" id="ARBA00022801"/>
    </source>
</evidence>
<feature type="domain" description="Prohead serine protease" evidence="4">
    <location>
        <begin position="30"/>
        <end position="151"/>
    </location>
</feature>
<dbReference type="Proteomes" id="UP000676194">
    <property type="component" value="Chromosome"/>
</dbReference>
<name>A0A8E6B410_9BACT</name>
<evidence type="ECO:0000259" key="4">
    <source>
        <dbReference type="Pfam" id="PF04586"/>
    </source>
</evidence>
<dbReference type="GO" id="GO:0006508">
    <property type="term" value="P:proteolysis"/>
    <property type="evidence" value="ECO:0007669"/>
    <property type="project" value="UniProtKB-KW"/>
</dbReference>
<organism evidence="5 6">
    <name type="scientific">Telmatocola sphagniphila</name>
    <dbReference type="NCBI Taxonomy" id="1123043"/>
    <lineage>
        <taxon>Bacteria</taxon>
        <taxon>Pseudomonadati</taxon>
        <taxon>Planctomycetota</taxon>
        <taxon>Planctomycetia</taxon>
        <taxon>Gemmatales</taxon>
        <taxon>Gemmataceae</taxon>
    </lineage>
</organism>
<evidence type="ECO:0000256" key="1">
    <source>
        <dbReference type="ARBA" id="ARBA00022612"/>
    </source>
</evidence>
<keyword evidence="2 5" id="KW-0645">Protease</keyword>
<dbReference type="RefSeq" id="WP_213494814.1">
    <property type="nucleotide sequence ID" value="NZ_CP074694.1"/>
</dbReference>
<protein>
    <submittedName>
        <fullName evidence="5">HK97 family phage prohead protease</fullName>
    </submittedName>
</protein>
<proteinExistence type="predicted"/>
<gene>
    <name evidence="5" type="ORF">KIH39_19040</name>
</gene>
<dbReference type="InterPro" id="IPR054613">
    <property type="entry name" value="Peptidase_S78_dom"/>
</dbReference>
<dbReference type="KEGG" id="tsph:KIH39_19040"/>
<evidence type="ECO:0000313" key="5">
    <source>
        <dbReference type="EMBL" id="QVL30932.1"/>
    </source>
</evidence>
<keyword evidence="1" id="KW-1188">Viral release from host cell</keyword>
<keyword evidence="3" id="KW-0378">Hydrolase</keyword>
<dbReference type="GO" id="GO:0008233">
    <property type="term" value="F:peptidase activity"/>
    <property type="evidence" value="ECO:0007669"/>
    <property type="project" value="UniProtKB-KW"/>
</dbReference>
<keyword evidence="6" id="KW-1185">Reference proteome</keyword>
<dbReference type="Pfam" id="PF04586">
    <property type="entry name" value="Peptidase_S78"/>
    <property type="match status" value="1"/>
</dbReference>
<dbReference type="AlphaFoldDB" id="A0A8E6B410"/>
<dbReference type="EMBL" id="CP074694">
    <property type="protein sequence ID" value="QVL30932.1"/>
    <property type="molecule type" value="Genomic_DNA"/>
</dbReference>
<evidence type="ECO:0000313" key="6">
    <source>
        <dbReference type="Proteomes" id="UP000676194"/>
    </source>
</evidence>
<accession>A0A8E6B410</accession>